<gene>
    <name evidence="2" type="ORF">ESZ47_02820</name>
</gene>
<feature type="transmembrane region" description="Helical" evidence="1">
    <location>
        <begin position="50"/>
        <end position="71"/>
    </location>
</feature>
<dbReference type="InterPro" id="IPR021200">
    <property type="entry name" value="CHIM_prot"/>
</dbReference>
<feature type="transmembrane region" description="Helical" evidence="1">
    <location>
        <begin position="286"/>
        <end position="303"/>
    </location>
</feature>
<feature type="transmembrane region" description="Helical" evidence="1">
    <location>
        <begin position="257"/>
        <end position="274"/>
    </location>
</feature>
<sequence>MKAKFYTFGNNFIFILFYFLFGITYVSVILSENFILGDNLKKGTTTTIGLVLFFLIILAVISLICFIPRIKQIFTFIFIQHKMIAAITLFFFLILAQILFVTVFHPKIGWDPSALVGSLHHVDDANNKAYFSLNVNNLPILLFMEVISSVFKLRTWLFLDYVTIFMVDVSIIFSVAAVYTINKKYLAPALYIHIFLFAFFPWVIVPYTDTWVLPFISGFLFFYFCSKKVKQPWIKFTLLVGFSMCVCIAYFIKPSAIIPAIAIVLISLFSLLEPKLNHTLKIRSKICMFIVVLLTFIFCYTIIQNKVDQQTFISVNKERAIPAIHFMNMGISGDGGYNPKDTLKMGELATKSEKTQYSKQSYFKRLKALGPIGYIRFLIKKQINNSADGSFAWGKEGSFIQGKQIPKATGIKRILEDYLYIYGEKVANFRFITQFIWLIILSFIFFGWRNRSEEVQTIRLGIIGAFLFLLLFEGGRSRYIIQFLPLFLIGATLLIPDTNLSIKRIFNIILLKKSNYNT</sequence>
<feature type="transmembrane region" description="Helical" evidence="1">
    <location>
        <begin position="12"/>
        <end position="30"/>
    </location>
</feature>
<protein>
    <recommendedName>
        <fullName evidence="4">Glycosyltransferase RgtA/B/C/D-like domain-containing protein</fullName>
    </recommendedName>
</protein>
<accession>A0A6P2CP67</accession>
<feature type="transmembrane region" description="Helical" evidence="1">
    <location>
        <begin position="210"/>
        <end position="226"/>
    </location>
</feature>
<feature type="transmembrane region" description="Helical" evidence="1">
    <location>
        <begin position="233"/>
        <end position="251"/>
    </location>
</feature>
<name>A0A6P2CP67_9LACO</name>
<comment type="caution">
    <text evidence="2">The sequence shown here is derived from an EMBL/GenBank/DDBJ whole genome shotgun (WGS) entry which is preliminary data.</text>
</comment>
<evidence type="ECO:0000313" key="2">
    <source>
        <dbReference type="EMBL" id="TYC47730.1"/>
    </source>
</evidence>
<dbReference type="EMBL" id="SDGY01000001">
    <property type="protein sequence ID" value="TYC47730.1"/>
    <property type="molecule type" value="Genomic_DNA"/>
</dbReference>
<dbReference type="AlphaFoldDB" id="A0A6P2CP67"/>
<feature type="transmembrane region" description="Helical" evidence="1">
    <location>
        <begin position="478"/>
        <end position="495"/>
    </location>
</feature>
<feature type="transmembrane region" description="Helical" evidence="1">
    <location>
        <begin position="429"/>
        <end position="448"/>
    </location>
</feature>
<dbReference type="OrthoDB" id="5695313at2"/>
<keyword evidence="1" id="KW-0472">Membrane</keyword>
<evidence type="ECO:0000256" key="1">
    <source>
        <dbReference type="SAM" id="Phobius"/>
    </source>
</evidence>
<proteinExistence type="predicted"/>
<evidence type="ECO:0000313" key="3">
    <source>
        <dbReference type="Proteomes" id="UP000442244"/>
    </source>
</evidence>
<feature type="transmembrane region" description="Helical" evidence="1">
    <location>
        <begin position="185"/>
        <end position="204"/>
    </location>
</feature>
<organism evidence="2 3">
    <name type="scientific">Leuconostoc litchii</name>
    <dbReference type="NCBI Taxonomy" id="1981069"/>
    <lineage>
        <taxon>Bacteria</taxon>
        <taxon>Bacillati</taxon>
        <taxon>Bacillota</taxon>
        <taxon>Bacilli</taxon>
        <taxon>Lactobacillales</taxon>
        <taxon>Lactobacillaceae</taxon>
        <taxon>Leuconostoc</taxon>
    </lineage>
</organism>
<dbReference type="Proteomes" id="UP000442244">
    <property type="component" value="Unassembled WGS sequence"/>
</dbReference>
<dbReference type="NCBIfam" id="TIGR03766">
    <property type="entry name" value="TIGR03766 family XrtG-associated glycosyltransferase"/>
    <property type="match status" value="1"/>
</dbReference>
<feature type="transmembrane region" description="Helical" evidence="1">
    <location>
        <begin position="455"/>
        <end position="472"/>
    </location>
</feature>
<feature type="transmembrane region" description="Helical" evidence="1">
    <location>
        <begin position="83"/>
        <end position="104"/>
    </location>
</feature>
<feature type="transmembrane region" description="Helical" evidence="1">
    <location>
        <begin position="158"/>
        <end position="178"/>
    </location>
</feature>
<keyword evidence="1" id="KW-1133">Transmembrane helix</keyword>
<keyword evidence="3" id="KW-1185">Reference proteome</keyword>
<keyword evidence="1" id="KW-0812">Transmembrane</keyword>
<reference evidence="2 3" key="1">
    <citation type="submission" date="2019-01" db="EMBL/GenBank/DDBJ databases">
        <title>Leuconostoc litchii sp. nov., a novel lactic acid bacterium isolated from lychee.</title>
        <authorList>
            <person name="Wang L.-T."/>
        </authorList>
    </citation>
    <scope>NUCLEOTIDE SEQUENCE [LARGE SCALE GENOMIC DNA]</scope>
    <source>
        <strain evidence="2 3">MB7</strain>
    </source>
</reference>
<evidence type="ECO:0008006" key="4">
    <source>
        <dbReference type="Google" id="ProtNLM"/>
    </source>
</evidence>